<dbReference type="AlphaFoldDB" id="A0A8S1EEL8"/>
<comment type="caution">
    <text evidence="1">The sequence shown here is derived from an EMBL/GenBank/DDBJ whole genome shotgun (WGS) entry which is preliminary data.</text>
</comment>
<dbReference type="EMBL" id="CADEPM010000002">
    <property type="protein sequence ID" value="CAB3399220.1"/>
    <property type="molecule type" value="Genomic_DNA"/>
</dbReference>
<name>A0A8S1EEL8_9PELO</name>
<evidence type="ECO:0000313" key="1">
    <source>
        <dbReference type="EMBL" id="CAB3399220.1"/>
    </source>
</evidence>
<reference evidence="1 2" key="1">
    <citation type="submission" date="2020-04" db="EMBL/GenBank/DDBJ databases">
        <authorList>
            <person name="Laetsch R D."/>
            <person name="Stevens L."/>
            <person name="Kumar S."/>
            <person name="Blaxter L. M."/>
        </authorList>
    </citation>
    <scope>NUCLEOTIDE SEQUENCE [LARGE SCALE GENOMIC DNA]</scope>
</reference>
<organism evidence="1 2">
    <name type="scientific">Caenorhabditis bovis</name>
    <dbReference type="NCBI Taxonomy" id="2654633"/>
    <lineage>
        <taxon>Eukaryota</taxon>
        <taxon>Metazoa</taxon>
        <taxon>Ecdysozoa</taxon>
        <taxon>Nematoda</taxon>
        <taxon>Chromadorea</taxon>
        <taxon>Rhabditida</taxon>
        <taxon>Rhabditina</taxon>
        <taxon>Rhabditomorpha</taxon>
        <taxon>Rhabditoidea</taxon>
        <taxon>Rhabditidae</taxon>
        <taxon>Peloderinae</taxon>
        <taxon>Caenorhabditis</taxon>
    </lineage>
</organism>
<keyword evidence="2" id="KW-1185">Reference proteome</keyword>
<accession>A0A8S1EEL8</accession>
<dbReference type="Proteomes" id="UP000494206">
    <property type="component" value="Unassembled WGS sequence"/>
</dbReference>
<sequence>MGSTAASATYHAYGDLIRTPSLHPLIRSCSIKQNNLCNKRSRPISDKDFEDDKSGEQPQNGHVRFTRCRCGCELVEIVYRRFAVLVVPSGHQQRVDIPSVDPLPTSFCRQSSLHAVGVVKTVARIVPLVGVFQRQLFKSTKDLPFIK</sequence>
<protein>
    <submittedName>
        <fullName evidence="1">Uncharacterized protein</fullName>
    </submittedName>
</protein>
<evidence type="ECO:0000313" key="2">
    <source>
        <dbReference type="Proteomes" id="UP000494206"/>
    </source>
</evidence>
<proteinExistence type="predicted"/>
<dbReference type="OrthoDB" id="10626976at2759"/>
<gene>
    <name evidence="1" type="ORF">CBOVIS_LOCUS2378</name>
</gene>